<dbReference type="EMBL" id="CM042056">
    <property type="protein sequence ID" value="KAI3697880.1"/>
    <property type="molecule type" value="Genomic_DNA"/>
</dbReference>
<reference evidence="1 2" key="2">
    <citation type="journal article" date="2022" name="Mol. Ecol. Resour.">
        <title>The genomes of chicory, endive, great burdock and yacon provide insights into Asteraceae paleo-polyploidization history and plant inulin production.</title>
        <authorList>
            <person name="Fan W."/>
            <person name="Wang S."/>
            <person name="Wang H."/>
            <person name="Wang A."/>
            <person name="Jiang F."/>
            <person name="Liu H."/>
            <person name="Zhao H."/>
            <person name="Xu D."/>
            <person name="Zhang Y."/>
        </authorList>
    </citation>
    <scope>NUCLEOTIDE SEQUENCE [LARGE SCALE GENOMIC DNA]</scope>
    <source>
        <strain evidence="2">cv. Niubang</strain>
    </source>
</reference>
<accession>A0ACB8ZJN8</accession>
<sequence length="143" mass="16026">MTKANHMSRNNFGGASKHVDKFTRDNWSQHAKAHDYFSDQDELLKSNFLFSLSTQKPSAEAAISAAVRSLSCQFQNVTNSPSPHVDKAWQALSNLKLSSRNYIKPGKSRPLANDGGTASFQDVRRATQQLYNNAKYRSNTNCR</sequence>
<name>A0ACB8ZJN8_ARCLA</name>
<keyword evidence="2" id="KW-1185">Reference proteome</keyword>
<proteinExistence type="predicted"/>
<evidence type="ECO:0000313" key="2">
    <source>
        <dbReference type="Proteomes" id="UP001055879"/>
    </source>
</evidence>
<gene>
    <name evidence="1" type="ORF">L6452_30979</name>
</gene>
<organism evidence="1 2">
    <name type="scientific">Arctium lappa</name>
    <name type="common">Greater burdock</name>
    <name type="synonym">Lappa major</name>
    <dbReference type="NCBI Taxonomy" id="4217"/>
    <lineage>
        <taxon>Eukaryota</taxon>
        <taxon>Viridiplantae</taxon>
        <taxon>Streptophyta</taxon>
        <taxon>Embryophyta</taxon>
        <taxon>Tracheophyta</taxon>
        <taxon>Spermatophyta</taxon>
        <taxon>Magnoliopsida</taxon>
        <taxon>eudicotyledons</taxon>
        <taxon>Gunneridae</taxon>
        <taxon>Pentapetalae</taxon>
        <taxon>asterids</taxon>
        <taxon>campanulids</taxon>
        <taxon>Asterales</taxon>
        <taxon>Asteraceae</taxon>
        <taxon>Carduoideae</taxon>
        <taxon>Cardueae</taxon>
        <taxon>Arctiinae</taxon>
        <taxon>Arctium</taxon>
    </lineage>
</organism>
<evidence type="ECO:0000313" key="1">
    <source>
        <dbReference type="EMBL" id="KAI3697880.1"/>
    </source>
</evidence>
<reference evidence="2" key="1">
    <citation type="journal article" date="2022" name="Mol. Ecol. Resour.">
        <title>The genomes of chicory, endive, great burdock and yacon provide insights into Asteraceae palaeo-polyploidization history and plant inulin production.</title>
        <authorList>
            <person name="Fan W."/>
            <person name="Wang S."/>
            <person name="Wang H."/>
            <person name="Wang A."/>
            <person name="Jiang F."/>
            <person name="Liu H."/>
            <person name="Zhao H."/>
            <person name="Xu D."/>
            <person name="Zhang Y."/>
        </authorList>
    </citation>
    <scope>NUCLEOTIDE SEQUENCE [LARGE SCALE GENOMIC DNA]</scope>
    <source>
        <strain evidence="2">cv. Niubang</strain>
    </source>
</reference>
<protein>
    <submittedName>
        <fullName evidence="1">Uncharacterized protein</fullName>
    </submittedName>
</protein>
<dbReference type="Proteomes" id="UP001055879">
    <property type="component" value="Linkage Group LG10"/>
</dbReference>
<comment type="caution">
    <text evidence="1">The sequence shown here is derived from an EMBL/GenBank/DDBJ whole genome shotgun (WGS) entry which is preliminary data.</text>
</comment>